<dbReference type="InterPro" id="IPR051162">
    <property type="entry name" value="T4SS_component"/>
</dbReference>
<proteinExistence type="predicted"/>
<dbReference type="Pfam" id="PF05872">
    <property type="entry name" value="HerA_C"/>
    <property type="match status" value="1"/>
</dbReference>
<feature type="compositionally biased region" description="Basic and acidic residues" evidence="1">
    <location>
        <begin position="71"/>
        <end position="80"/>
    </location>
</feature>
<evidence type="ECO:0000259" key="2">
    <source>
        <dbReference type="Pfam" id="PF05872"/>
    </source>
</evidence>
<dbReference type="EMBL" id="JFBM01000009">
    <property type="protein sequence ID" value="KFU80776.1"/>
    <property type="molecule type" value="Genomic_DNA"/>
</dbReference>
<dbReference type="Pfam" id="PF10412">
    <property type="entry name" value="TrwB_AAD_bind"/>
    <property type="match status" value="1"/>
</dbReference>
<feature type="domain" description="Type IV secretion system coupling protein TraD DNA-binding" evidence="3">
    <location>
        <begin position="402"/>
        <end position="534"/>
    </location>
</feature>
<feature type="region of interest" description="Disordered" evidence="1">
    <location>
        <begin position="50"/>
        <end position="80"/>
    </location>
</feature>
<comment type="caution">
    <text evidence="4">The sequence shown here is derived from an EMBL/GenBank/DDBJ whole genome shotgun (WGS) entry which is preliminary data.</text>
</comment>
<accession>A0A2P2FVK3</accession>
<gene>
    <name evidence="4" type="ORF">BB31_12560</name>
</gene>
<protein>
    <recommendedName>
        <fullName evidence="6">Type IV secretion system coupling protein TraD DNA-binding domain-containing protein</fullName>
    </recommendedName>
</protein>
<evidence type="ECO:0000313" key="5">
    <source>
        <dbReference type="Proteomes" id="UP000256220"/>
    </source>
</evidence>
<dbReference type="InterPro" id="IPR033186">
    <property type="entry name" value="HerA_C"/>
</dbReference>
<dbReference type="PANTHER" id="PTHR30121:SF11">
    <property type="entry name" value="AAA+ ATPASE DOMAIN-CONTAINING PROTEIN"/>
    <property type="match status" value="1"/>
</dbReference>
<dbReference type="SUPFAM" id="SSF52540">
    <property type="entry name" value="P-loop containing nucleoside triphosphate hydrolases"/>
    <property type="match status" value="1"/>
</dbReference>
<evidence type="ECO:0000259" key="3">
    <source>
        <dbReference type="Pfam" id="PF10412"/>
    </source>
</evidence>
<name>A0A2P2FVK3_AMYLU</name>
<dbReference type="RefSeq" id="WP_034309959.1">
    <property type="nucleotide sequence ID" value="NZ_JFBM01000009.1"/>
</dbReference>
<evidence type="ECO:0008006" key="6">
    <source>
        <dbReference type="Google" id="ProtNLM"/>
    </source>
</evidence>
<dbReference type="InterPro" id="IPR019476">
    <property type="entry name" value="T4SS_TraD_DNA-bd"/>
</dbReference>
<dbReference type="CDD" id="cd01127">
    <property type="entry name" value="TrwB_TraG_TraD_VirD4"/>
    <property type="match status" value="2"/>
</dbReference>
<dbReference type="Gene3D" id="3.40.50.300">
    <property type="entry name" value="P-loop containing nucleotide triphosphate hydrolases"/>
    <property type="match status" value="2"/>
</dbReference>
<dbReference type="PANTHER" id="PTHR30121">
    <property type="entry name" value="UNCHARACTERIZED PROTEIN YJGR-RELATED"/>
    <property type="match status" value="1"/>
</dbReference>
<keyword evidence="5" id="KW-1185">Reference proteome</keyword>
<evidence type="ECO:0000313" key="4">
    <source>
        <dbReference type="EMBL" id="KFU80776.1"/>
    </source>
</evidence>
<dbReference type="InterPro" id="IPR027417">
    <property type="entry name" value="P-loop_NTPase"/>
</dbReference>
<dbReference type="AlphaFoldDB" id="A0A2P2FVK3"/>
<reference evidence="4 5" key="1">
    <citation type="journal article" date="2014" name="Genome Announc.">
        <title>Draft Genome Sequence of Amycolatopsis lurida NRRL 2430, Producer of the Glycopeptide Family Antibiotic Ristocetin.</title>
        <authorList>
            <person name="Kwun M.J."/>
            <person name="Hong H.J."/>
        </authorList>
    </citation>
    <scope>NUCLEOTIDE SEQUENCE [LARGE SCALE GENOMIC DNA]</scope>
    <source>
        <strain evidence="4 5">NRRL 2430</strain>
    </source>
</reference>
<organism evidence="4 5">
    <name type="scientific">Amycolatopsis lurida NRRL 2430</name>
    <dbReference type="NCBI Taxonomy" id="1460371"/>
    <lineage>
        <taxon>Bacteria</taxon>
        <taxon>Bacillati</taxon>
        <taxon>Actinomycetota</taxon>
        <taxon>Actinomycetes</taxon>
        <taxon>Pseudonocardiales</taxon>
        <taxon>Pseudonocardiaceae</taxon>
        <taxon>Amycolatopsis</taxon>
    </lineage>
</organism>
<feature type="region of interest" description="Disordered" evidence="1">
    <location>
        <begin position="604"/>
        <end position="625"/>
    </location>
</feature>
<sequence length="625" mass="67886">MAVELGITNPLKPLFVPVVEQVATTVLASVQGLTTDEVVLLQLVTTPAPRENPLISSPDTGRWKGGSTADTRQRKNGGDKRGELGVLAVLRIGVRATTEIRARHLHAAVSSALASVRSPNTRFKKKLGVPKSVVSRRIERAAGSLLYGAQLSVTELSAVIGWPIGSPHVAGLPVGRTRQLPAGSAVPSVGRVVGTSNFPGAERPVAVAYCEATKHMHVLGPTGTGKTTLLANMAAVDMRQGYGVIVLESKGDLFHLAMNAVPRSRIKDTIVLDVNDTAYPVGFNILNSSTSHSAVDELSALITSIYGDNRGVYAPMLLYYGLHALAQTPGCTFIDLPTLLTPQSPEEAAWRDQLVRDVTSRDVRQFWQRYLNDSRKDQDRMATPVHNRIWQLAVRPEIRNIIGQSTSSFTFEDVLSSGKILLINLNGTRVGEMTASLTGTLLMNAIYSAVRMVRMKKPSFLYLDEFQDFVNLPVNAADLLAKTRSFGLGLVLAHQDLDQLSKVRGLEQAVLANARTKAVFQTSARDARTMQREFGRWVSEDDFLNLGAYEAIGRIATADGVSAPITFMANPPLKPTGYANAIRAASRTAYGRPIEQVEAEIEARRRMAGDTARPKPKLGPQKWEK</sequence>
<feature type="domain" description="Helicase HerA-like C-terminal" evidence="2">
    <location>
        <begin position="202"/>
        <end position="293"/>
    </location>
</feature>
<evidence type="ECO:0000256" key="1">
    <source>
        <dbReference type="SAM" id="MobiDB-lite"/>
    </source>
</evidence>
<dbReference type="Proteomes" id="UP000256220">
    <property type="component" value="Unassembled WGS sequence"/>
</dbReference>